<name>A0A509EF16_9HYPH</name>
<dbReference type="Proteomes" id="UP000410984">
    <property type="component" value="Unassembled WGS sequence"/>
</dbReference>
<evidence type="ECO:0000313" key="1">
    <source>
        <dbReference type="EMBL" id="VUD71813.1"/>
    </source>
</evidence>
<dbReference type="RefSeq" id="WP_142583193.1">
    <property type="nucleotide sequence ID" value="NZ_CABFPH010000029.1"/>
</dbReference>
<dbReference type="InterPro" id="IPR014729">
    <property type="entry name" value="Rossmann-like_a/b/a_fold"/>
</dbReference>
<keyword evidence="2" id="KW-1185">Reference proteome</keyword>
<protein>
    <recommendedName>
        <fullName evidence="3">Phosphoadenosine phosphosulphate reductase domain-containing protein</fullName>
    </recommendedName>
</protein>
<evidence type="ECO:0008006" key="3">
    <source>
        <dbReference type="Google" id="ProtNLM"/>
    </source>
</evidence>
<dbReference type="Gene3D" id="3.40.50.620">
    <property type="entry name" value="HUPs"/>
    <property type="match status" value="1"/>
</dbReference>
<dbReference type="EMBL" id="CABFPH010000029">
    <property type="protein sequence ID" value="VUD71813.1"/>
    <property type="molecule type" value="Genomic_DNA"/>
</dbReference>
<reference evidence="1 2" key="1">
    <citation type="submission" date="2019-06" db="EMBL/GenBank/DDBJ databases">
        <authorList>
            <person name="Rodrigo-Torres L."/>
            <person name="Arahal R. D."/>
            <person name="Lucena T."/>
        </authorList>
    </citation>
    <scope>NUCLEOTIDE SEQUENCE [LARGE SCALE GENOMIC DNA]</scope>
    <source>
        <strain evidence="1 2">SB0023/3</strain>
    </source>
</reference>
<dbReference type="AlphaFoldDB" id="A0A509EF16"/>
<gene>
    <name evidence="1" type="ORF">MET9862_02401</name>
</gene>
<organism evidence="1 2">
    <name type="scientific">Methylobacterium symbioticum</name>
    <dbReference type="NCBI Taxonomy" id="2584084"/>
    <lineage>
        <taxon>Bacteria</taxon>
        <taxon>Pseudomonadati</taxon>
        <taxon>Pseudomonadota</taxon>
        <taxon>Alphaproteobacteria</taxon>
        <taxon>Hyphomicrobiales</taxon>
        <taxon>Methylobacteriaceae</taxon>
        <taxon>Methylobacterium</taxon>
    </lineage>
</organism>
<accession>A0A509EF16</accession>
<evidence type="ECO:0000313" key="2">
    <source>
        <dbReference type="Proteomes" id="UP000410984"/>
    </source>
</evidence>
<sequence length="271" mass="30091">MNAPVRHTPGAGPRLRVLSLGAGVQSTTLALMAAHGEIGPMPDCAIFADTGWEPRAVYEHLDRLREALPFPVHIVSAGNLRDDAIAGGSTRAQRFAAVPWFIRNADGSDGMGRRQCTAHYKLEPIRRKIVELHGGRRPKGGTEMWIGISTDEAFRMKPSRVQYIDNEWPLIRRRMNRGDCHAKLASFGWSAPKSSCIGCPFHSDAQWQALEPEEMADAILVDRAIRRQGGIKGDQFMHRSRRPLDEVDLRSSAERGQPDLFLNECEGMCGV</sequence>
<dbReference type="OrthoDB" id="7260048at2"/>
<dbReference type="SUPFAM" id="SSF52402">
    <property type="entry name" value="Adenine nucleotide alpha hydrolases-like"/>
    <property type="match status" value="1"/>
</dbReference>
<proteinExistence type="predicted"/>